<accession>A0ABW7XLP9</accession>
<comment type="caution">
    <text evidence="5">The sequence shown here is derived from an EMBL/GenBank/DDBJ whole genome shotgun (WGS) entry which is preliminary data.</text>
</comment>
<gene>
    <name evidence="5" type="ORF">ACH47X_16185</name>
</gene>
<dbReference type="SUPFAM" id="SSF55846">
    <property type="entry name" value="N-acetylmuramoyl-L-alanine amidase-like"/>
    <property type="match status" value="1"/>
</dbReference>
<dbReference type="Proteomes" id="UP001611580">
    <property type="component" value="Unassembled WGS sequence"/>
</dbReference>
<dbReference type="SMART" id="SM00701">
    <property type="entry name" value="PGRP"/>
    <property type="match status" value="1"/>
</dbReference>
<dbReference type="Pfam" id="PF13946">
    <property type="entry name" value="DUF4214"/>
    <property type="match status" value="1"/>
</dbReference>
<dbReference type="SMART" id="SM00644">
    <property type="entry name" value="Ami_2"/>
    <property type="match status" value="1"/>
</dbReference>
<evidence type="ECO:0000259" key="3">
    <source>
        <dbReference type="SMART" id="SM00644"/>
    </source>
</evidence>
<dbReference type="Gene3D" id="1.10.3130.20">
    <property type="entry name" value="Phycobilisome linker domain"/>
    <property type="match status" value="1"/>
</dbReference>
<name>A0ABW7XLP9_9MICO</name>
<dbReference type="InterPro" id="IPR038255">
    <property type="entry name" value="PBS_linker_sf"/>
</dbReference>
<feature type="region of interest" description="Disordered" evidence="2">
    <location>
        <begin position="1"/>
        <end position="22"/>
    </location>
</feature>
<feature type="domain" description="Peptidoglycan recognition protein family" evidence="4">
    <location>
        <begin position="250"/>
        <end position="407"/>
    </location>
</feature>
<dbReference type="CDD" id="cd06583">
    <property type="entry name" value="PGRP"/>
    <property type="match status" value="1"/>
</dbReference>
<evidence type="ECO:0000256" key="1">
    <source>
        <dbReference type="ARBA" id="ARBA00007553"/>
    </source>
</evidence>
<protein>
    <submittedName>
        <fullName evidence="5">Peptidoglycan recognition protein</fullName>
    </submittedName>
</protein>
<keyword evidence="6" id="KW-1185">Reference proteome</keyword>
<feature type="domain" description="N-acetylmuramoyl-L-alanine amidase" evidence="3">
    <location>
        <begin position="268"/>
        <end position="437"/>
    </location>
</feature>
<evidence type="ECO:0000313" key="6">
    <source>
        <dbReference type="Proteomes" id="UP001611580"/>
    </source>
</evidence>
<proteinExistence type="inferred from homology"/>
<dbReference type="InterPro" id="IPR025282">
    <property type="entry name" value="DUF4214"/>
</dbReference>
<dbReference type="PANTHER" id="PTHR11022">
    <property type="entry name" value="PEPTIDOGLYCAN RECOGNITION PROTEIN"/>
    <property type="match status" value="1"/>
</dbReference>
<dbReference type="InterPro" id="IPR006619">
    <property type="entry name" value="PGRP_domain_met/bac"/>
</dbReference>
<dbReference type="EMBL" id="JBIRYI010000009">
    <property type="protein sequence ID" value="MFI2488453.1"/>
    <property type="molecule type" value="Genomic_DNA"/>
</dbReference>
<dbReference type="InterPro" id="IPR036505">
    <property type="entry name" value="Amidase/PGRP_sf"/>
</dbReference>
<reference evidence="5 6" key="1">
    <citation type="submission" date="2024-10" db="EMBL/GenBank/DDBJ databases">
        <title>The Natural Products Discovery Center: Release of the First 8490 Sequenced Strains for Exploring Actinobacteria Biosynthetic Diversity.</title>
        <authorList>
            <person name="Kalkreuter E."/>
            <person name="Kautsar S.A."/>
            <person name="Yang D."/>
            <person name="Bader C.D."/>
            <person name="Teijaro C.N."/>
            <person name="Fluegel L."/>
            <person name="Davis C.M."/>
            <person name="Simpson J.R."/>
            <person name="Lauterbach L."/>
            <person name="Steele A.D."/>
            <person name="Gui C."/>
            <person name="Meng S."/>
            <person name="Li G."/>
            <person name="Viehrig K."/>
            <person name="Ye F."/>
            <person name="Su P."/>
            <person name="Kiefer A.F."/>
            <person name="Nichols A."/>
            <person name="Cepeda A.J."/>
            <person name="Yan W."/>
            <person name="Fan B."/>
            <person name="Jiang Y."/>
            <person name="Adhikari A."/>
            <person name="Zheng C.-J."/>
            <person name="Schuster L."/>
            <person name="Cowan T.M."/>
            <person name="Smanski M.J."/>
            <person name="Chevrette M.G."/>
            <person name="De Carvalho L.P.S."/>
            <person name="Shen B."/>
        </authorList>
    </citation>
    <scope>NUCLEOTIDE SEQUENCE [LARGE SCALE GENOMIC DNA]</scope>
    <source>
        <strain evidence="5 6">NPDC019481</strain>
    </source>
</reference>
<dbReference type="InterPro" id="IPR015510">
    <property type="entry name" value="PGRP"/>
</dbReference>
<evidence type="ECO:0000313" key="5">
    <source>
        <dbReference type="EMBL" id="MFI2488453.1"/>
    </source>
</evidence>
<dbReference type="PANTHER" id="PTHR11022:SF41">
    <property type="entry name" value="PEPTIDOGLYCAN-RECOGNITION PROTEIN LC-RELATED"/>
    <property type="match status" value="1"/>
</dbReference>
<organism evidence="5 6">
    <name type="scientific">Promicromonospora kroppenstedtii</name>
    <dbReference type="NCBI Taxonomy" id="440482"/>
    <lineage>
        <taxon>Bacteria</taxon>
        <taxon>Bacillati</taxon>
        <taxon>Actinomycetota</taxon>
        <taxon>Actinomycetes</taxon>
        <taxon>Micrococcales</taxon>
        <taxon>Promicromonosporaceae</taxon>
        <taxon>Promicromonospora</taxon>
    </lineage>
</organism>
<dbReference type="Gene3D" id="3.40.80.10">
    <property type="entry name" value="Peptidoglycan recognition protein-like"/>
    <property type="match status" value="1"/>
</dbReference>
<dbReference type="Pfam" id="PF01510">
    <property type="entry name" value="Amidase_2"/>
    <property type="match status" value="1"/>
</dbReference>
<dbReference type="InterPro" id="IPR002502">
    <property type="entry name" value="Amidase_domain"/>
</dbReference>
<evidence type="ECO:0000259" key="4">
    <source>
        <dbReference type="SMART" id="SM00701"/>
    </source>
</evidence>
<dbReference type="RefSeq" id="WP_397405605.1">
    <property type="nucleotide sequence ID" value="NZ_JBIRYI010000009.1"/>
</dbReference>
<evidence type="ECO:0000256" key="2">
    <source>
        <dbReference type="SAM" id="MobiDB-lite"/>
    </source>
</evidence>
<comment type="similarity">
    <text evidence="1">Belongs to the N-acetylmuramoyl-L-alanine amidase 2 family.</text>
</comment>
<sequence length="674" mass="70432">MARHVAAPASRSKQDSRDGAGKATLASTVVGRTIILGVAPAMVLGGALAPAATALTTQPSLEPEGIAAPADSALPDVGTTAADVETVEVAAAPVEETAVVDDVTGTDPEQATETATAADGAVVLDTADADGRVAGAIEVPEGFQTVGLSWPAEIDEAVPEMQVRTRAADGTWSGWSHLERSTDDADGGSAVVTSAPVYVGEADAVQLATVDEAAEFPAGVELSLVSSAQVTTAAATTSGTVAPSAATNGPTIITREEWGAAPRCLEPGTGPTWFPAGGGLKAAAVHHTVNPNDYSTVAEAMQAIRNDQAYHQQTHGWCDIGYNFLVDKWGNIYEGADGSIEEPIVGAHTGGFNTGTVGVAMVGTYTSAEGVKPSAAQQDGVARIIGSRLAEYGVNPDEKTVLTAAGHTDGGRYYAGDKVTLQRVFGHRDTHQTECPGALAYPLLAGIQDQAAVYAKQYAPQQEPVAEQYTNLVQAVYKDSLGTEATAAQIASWEYKVSVSGGGVLAEAMEKSDSYRKARIIAAFRSTLGYAPSSTQLSGHVAGIKNGVRTVDEVEPYLLMNPLYYKKAGGTNGTYVTALYQHILKRSPTAHERKVWAAKLGSLGRRGVVEALWESRAGVGVRVKATYRHYLGAQPTSAQLTLWTDRIVGRYSEADLRRSLINSQSYLARADARY</sequence>